<accession>A0AAD2JM92</accession>
<dbReference type="EMBL" id="CAKOGP040002169">
    <property type="protein sequence ID" value="CAJ1964008.1"/>
    <property type="molecule type" value="Genomic_DNA"/>
</dbReference>
<reference evidence="3" key="1">
    <citation type="submission" date="2023-08" db="EMBL/GenBank/DDBJ databases">
        <authorList>
            <person name="Audoor S."/>
            <person name="Bilcke G."/>
        </authorList>
    </citation>
    <scope>NUCLEOTIDE SEQUENCE</scope>
</reference>
<comment type="caution">
    <text evidence="3">The sequence shown here is derived from an EMBL/GenBank/DDBJ whole genome shotgun (WGS) entry which is preliminary data.</text>
</comment>
<feature type="coiled-coil region" evidence="1">
    <location>
        <begin position="110"/>
        <end position="162"/>
    </location>
</feature>
<keyword evidence="1" id="KW-0175">Coiled coil</keyword>
<feature type="compositionally biased region" description="Acidic residues" evidence="2">
    <location>
        <begin position="1207"/>
        <end position="1244"/>
    </location>
</feature>
<feature type="compositionally biased region" description="Basic and acidic residues" evidence="2">
    <location>
        <begin position="171"/>
        <end position="182"/>
    </location>
</feature>
<keyword evidence="4" id="KW-1185">Reference proteome</keyword>
<dbReference type="Proteomes" id="UP001295423">
    <property type="component" value="Unassembled WGS sequence"/>
</dbReference>
<dbReference type="AlphaFoldDB" id="A0AAD2JM92"/>
<evidence type="ECO:0000313" key="3">
    <source>
        <dbReference type="EMBL" id="CAJ1964008.1"/>
    </source>
</evidence>
<feature type="compositionally biased region" description="Low complexity" evidence="2">
    <location>
        <begin position="254"/>
        <end position="271"/>
    </location>
</feature>
<gene>
    <name evidence="3" type="ORF">CYCCA115_LOCUS20426</name>
</gene>
<evidence type="ECO:0000313" key="4">
    <source>
        <dbReference type="Proteomes" id="UP001295423"/>
    </source>
</evidence>
<proteinExistence type="predicted"/>
<evidence type="ECO:0000256" key="2">
    <source>
        <dbReference type="SAM" id="MobiDB-lite"/>
    </source>
</evidence>
<name>A0AAD2JM92_9STRA</name>
<feature type="region of interest" description="Disordered" evidence="2">
    <location>
        <begin position="164"/>
        <end position="238"/>
    </location>
</feature>
<organism evidence="3 4">
    <name type="scientific">Cylindrotheca closterium</name>
    <dbReference type="NCBI Taxonomy" id="2856"/>
    <lineage>
        <taxon>Eukaryota</taxon>
        <taxon>Sar</taxon>
        <taxon>Stramenopiles</taxon>
        <taxon>Ochrophyta</taxon>
        <taxon>Bacillariophyta</taxon>
        <taxon>Bacillariophyceae</taxon>
        <taxon>Bacillariophycidae</taxon>
        <taxon>Bacillariales</taxon>
        <taxon>Bacillariaceae</taxon>
        <taxon>Cylindrotheca</taxon>
    </lineage>
</organism>
<feature type="region of interest" description="Disordered" evidence="2">
    <location>
        <begin position="254"/>
        <end position="416"/>
    </location>
</feature>
<feature type="region of interest" description="Disordered" evidence="2">
    <location>
        <begin position="439"/>
        <end position="473"/>
    </location>
</feature>
<feature type="compositionally biased region" description="Basic and acidic residues" evidence="2">
    <location>
        <begin position="364"/>
        <end position="373"/>
    </location>
</feature>
<sequence>MDSPVLIPRLIPDLSAQDNGDHNHPPSTSSKKYSKFSAHKVNVNRKYRAVANVVNTSKQRIRASFKSRAAQSSSSSSSALTTTTTAISSNKFQQLNPKQHLQKWMQPSEIKRKRTLNQRLQSQFAEIQEQNHDLLQQIRMEKMDFSHQRTELERERLELERSLGLNVNGDDDPKSTRSHHQDATGGQQQRKQVEQEPTRTMKPGIRNVPTPDPSSNKRLPFEASSGDPMVFSDESKTDLSTEVAASNSVIAASSAPVKEDANTLNTTNANNNHDDEEVPEQQQQQQIGFSDETKTELSAETFSNKSLAAANSVPAKQGATTTKTALPAEISASSAPDEEDATTTTANCDDDDEEALEQQQRPKFFSDESKTEPPVEAAANIVLDGEDANSTASANDDDDDEEEPEQDHLQSGDSLTDPRLQILTYFNTVSAEEIVTSSLAASPSVAEDPTTLQSERPPVMNGKEKPSSSESSVFTIWRPTSAEAIRKMVEGEGVGKGLEIKGKSSKAGALSGFVPYLQINKEEHKSKVRTMERGGRTRIFFATEKARDAVLDDLGPLQNNILNAVQDAKRTVRHSVIQVLYVPHHAKKKVKKAGKVAKKTAKKTAAMASSTVSLATNTVSTSVVTAGNAIHSGASKGLSQAGGSVSKLSQRTLNSVSSAGGAIANFTSPVSTTVAKATNPVGNSVAHFTSPVRSGVKKGVTMAAGTVTSSLFKAAKGVSNARVSVTDTVTSSVSMAGKAAKKTGKVAKKTVTQAASTVSTTVADPVAGSVVHVGSSIQRRASMVGAQASSTAKTAVRGMGISNGEQDDEVEFALKRLLWDMDDPSIRKIDDYSPRCYGIELPDRLLWQAFVVDSDISRPEDSRWFTGRPSQPAFQDMNLIAISKSRKNQKKTKKKKKKKKKGVAEDPLVVLWQTCTGDGVDDNPLDPRGLVMAYEECGRVSPVVSDFDCFTMGTRQIRYDVLPEEQIKLLDWCVSNIEDVLDRQNSSKDATWTDRWLDVLKSSAKKGFHPEIPKYGFGDAKSYDIVENAVDFLQESGAVRHGAECFNFYFPQDLDDEFLIVSESLPDDPKWRYVGVEELLDFLFERVKEGYTFPLNPKWVLCDDGRWKKLFDCLLTSEAPFVQESLEAWMPQSVRDKIEAIRVRHPDGFVSDKARDDEVCGTEAMDLAMLNIDRYMILRRARNKLWLMGFFLTLLRTVRERRAGLEVDNDEDSDEEVGSQESQEEGEGWNGGDESDELSEETDR</sequence>
<feature type="region of interest" description="Disordered" evidence="2">
    <location>
        <begin position="1"/>
        <end position="35"/>
    </location>
</feature>
<protein>
    <submittedName>
        <fullName evidence="3">Uncharacterized protein</fullName>
    </submittedName>
</protein>
<feature type="compositionally biased region" description="Acidic residues" evidence="2">
    <location>
        <begin position="395"/>
        <end position="405"/>
    </location>
</feature>
<feature type="region of interest" description="Disordered" evidence="2">
    <location>
        <begin position="1205"/>
        <end position="1244"/>
    </location>
</feature>
<evidence type="ECO:0000256" key="1">
    <source>
        <dbReference type="SAM" id="Coils"/>
    </source>
</evidence>